<protein>
    <recommendedName>
        <fullName evidence="3">DUF4283 domain-containing protein</fullName>
    </recommendedName>
</protein>
<name>A0A7J6UVX1_THATH</name>
<dbReference type="Proteomes" id="UP000554482">
    <property type="component" value="Unassembled WGS sequence"/>
</dbReference>
<sequence length="415" mass="46501">MTILETGEAIVFLQNQELAFQLGNMKPLVIEGVSVDFCRWTPEFNSFEQTIINPNFVWIHLMGVPLHLKKKEIAEAIVQRYCSSAEERGYSFPVLIEVVAAKPLFPHILTKGVIDLSHQKCDREYLIKYVTDEYPEEGSSVREKVLTNGKGNLGVLDHKDDGGTGQHVAFGDSPERIPLQNAEEITAGSGVNDKTGLNFESFHEVIKRKGKAVASDHDNAVASEEWVGWKQRNGSRPKKNKKARSWVSNPSTILSRKVLTSTMKKKKKEQNDKLVRRVLHYLDLYEARQNSGAQAKEQLCSEGLMKPNSDQGSENLNEAQSDATNFQARVPARSGMHPLSKEVDSVPETQFSYPPGFEEVSTLDILKRKLKERESVMMNENSLAEILDDLLEPVAVQLGVSSNLGAKFVEFIMNE</sequence>
<evidence type="ECO:0000313" key="1">
    <source>
        <dbReference type="EMBL" id="KAF5176763.1"/>
    </source>
</evidence>
<reference evidence="1 2" key="1">
    <citation type="submission" date="2020-06" db="EMBL/GenBank/DDBJ databases">
        <title>Transcriptomic and genomic resources for Thalictrum thalictroides and T. hernandezii: Facilitating candidate gene discovery in an emerging model plant lineage.</title>
        <authorList>
            <person name="Arias T."/>
            <person name="Riano-Pachon D.M."/>
            <person name="Di Stilio V.S."/>
        </authorList>
    </citation>
    <scope>NUCLEOTIDE SEQUENCE [LARGE SCALE GENOMIC DNA]</scope>
    <source>
        <strain evidence="2">cv. WT478/WT964</strain>
        <tissue evidence="1">Leaves</tissue>
    </source>
</reference>
<dbReference type="AlphaFoldDB" id="A0A7J6UVX1"/>
<keyword evidence="2" id="KW-1185">Reference proteome</keyword>
<evidence type="ECO:0008006" key="3">
    <source>
        <dbReference type="Google" id="ProtNLM"/>
    </source>
</evidence>
<accession>A0A7J6UVX1</accession>
<proteinExistence type="predicted"/>
<comment type="caution">
    <text evidence="1">The sequence shown here is derived from an EMBL/GenBank/DDBJ whole genome shotgun (WGS) entry which is preliminary data.</text>
</comment>
<organism evidence="1 2">
    <name type="scientific">Thalictrum thalictroides</name>
    <name type="common">Rue-anemone</name>
    <name type="synonym">Anemone thalictroides</name>
    <dbReference type="NCBI Taxonomy" id="46969"/>
    <lineage>
        <taxon>Eukaryota</taxon>
        <taxon>Viridiplantae</taxon>
        <taxon>Streptophyta</taxon>
        <taxon>Embryophyta</taxon>
        <taxon>Tracheophyta</taxon>
        <taxon>Spermatophyta</taxon>
        <taxon>Magnoliopsida</taxon>
        <taxon>Ranunculales</taxon>
        <taxon>Ranunculaceae</taxon>
        <taxon>Thalictroideae</taxon>
        <taxon>Thalictrum</taxon>
    </lineage>
</organism>
<dbReference type="EMBL" id="JABWDY010042276">
    <property type="protein sequence ID" value="KAF5176763.1"/>
    <property type="molecule type" value="Genomic_DNA"/>
</dbReference>
<evidence type="ECO:0000313" key="2">
    <source>
        <dbReference type="Proteomes" id="UP000554482"/>
    </source>
</evidence>
<gene>
    <name evidence="1" type="ORF">FRX31_033650</name>
</gene>